<keyword evidence="2" id="KW-0472">Membrane</keyword>
<protein>
    <submittedName>
        <fullName evidence="4">Uncharacterized protein</fullName>
    </submittedName>
</protein>
<dbReference type="Pfam" id="PF13855">
    <property type="entry name" value="LRR_8"/>
    <property type="match status" value="1"/>
</dbReference>
<keyword evidence="1 3" id="KW-0732">Signal</keyword>
<evidence type="ECO:0000313" key="4">
    <source>
        <dbReference type="EMBL" id="KAF2904078.1"/>
    </source>
</evidence>
<keyword evidence="5" id="KW-1185">Reference proteome</keyword>
<name>A0A8K0GNI6_IGNLU</name>
<dbReference type="AlphaFoldDB" id="A0A8K0GNI6"/>
<dbReference type="SUPFAM" id="SSF52058">
    <property type="entry name" value="L domain-like"/>
    <property type="match status" value="1"/>
</dbReference>
<sequence length="392" mass="44898">MKWTLLLSATVCFLMLPYALSKPCFNKRGLRSFRGMGLTQIPPEIEDYDNCTVLDFGFNDIKDLTSIGFLNLSNKDHVTSVYMYNNRIEKLDYDFFANWPNAKTLDLKNNFIKKLDRGLCSMPKLKFLFLNGNNLMDILEDPLECLKNLKEVHLDFPPSKLPRSIFKGTSLSRLFVNCTEVKNWNEMNSTETARIILTIEEAFVTPECLVKQKVPTNRNSSSHEITVEQKVPMTTNFSSHEIIIKQEVPLETNLSTHKSTVKQEVPITANYSSPKTTIKQENPTTVTRSLNQENSNKNVTETADNETSQCDSIYAVAGIITVFIIGSVYVLYKKKYFSKFPKKRIWKDNKELDGEDEGLNPNTNGEKIFWKDNEELEKGLEEGSNLNTNKKH</sequence>
<keyword evidence="2" id="KW-0812">Transmembrane</keyword>
<dbReference type="PANTHER" id="PTHR24373:SF387">
    <property type="entry name" value="LEUCINE-RICH REPEATS AND IMMUNOGLOBULIN-LIKE DOMAINS PROTEIN SMA-10"/>
    <property type="match status" value="1"/>
</dbReference>
<evidence type="ECO:0000256" key="2">
    <source>
        <dbReference type="SAM" id="Phobius"/>
    </source>
</evidence>
<feature type="signal peptide" evidence="3">
    <location>
        <begin position="1"/>
        <end position="21"/>
    </location>
</feature>
<dbReference type="EMBL" id="VTPC01000866">
    <property type="protein sequence ID" value="KAF2904078.1"/>
    <property type="molecule type" value="Genomic_DNA"/>
</dbReference>
<gene>
    <name evidence="4" type="ORF">ILUMI_02095</name>
</gene>
<evidence type="ECO:0000313" key="5">
    <source>
        <dbReference type="Proteomes" id="UP000801492"/>
    </source>
</evidence>
<dbReference type="InterPro" id="IPR032675">
    <property type="entry name" value="LRR_dom_sf"/>
</dbReference>
<dbReference type="OrthoDB" id="2021138at2759"/>
<accession>A0A8K0GNI6</accession>
<dbReference type="Gene3D" id="3.80.10.10">
    <property type="entry name" value="Ribonuclease Inhibitor"/>
    <property type="match status" value="1"/>
</dbReference>
<dbReference type="InterPro" id="IPR001611">
    <property type="entry name" value="Leu-rich_rpt"/>
</dbReference>
<dbReference type="GO" id="GO:0005615">
    <property type="term" value="C:extracellular space"/>
    <property type="evidence" value="ECO:0007669"/>
    <property type="project" value="TreeGrafter"/>
</dbReference>
<evidence type="ECO:0000256" key="3">
    <source>
        <dbReference type="SAM" id="SignalP"/>
    </source>
</evidence>
<proteinExistence type="predicted"/>
<comment type="caution">
    <text evidence="4">The sequence shown here is derived from an EMBL/GenBank/DDBJ whole genome shotgun (WGS) entry which is preliminary data.</text>
</comment>
<evidence type="ECO:0000256" key="1">
    <source>
        <dbReference type="ARBA" id="ARBA00022729"/>
    </source>
</evidence>
<reference evidence="4" key="1">
    <citation type="submission" date="2019-08" db="EMBL/GenBank/DDBJ databases">
        <title>The genome of the North American firefly Photinus pyralis.</title>
        <authorList>
            <consortium name="Photinus pyralis genome working group"/>
            <person name="Fallon T.R."/>
            <person name="Sander Lower S.E."/>
            <person name="Weng J.-K."/>
        </authorList>
    </citation>
    <scope>NUCLEOTIDE SEQUENCE</scope>
    <source>
        <strain evidence="4">TRF0915ILg1</strain>
        <tissue evidence="4">Whole body</tissue>
    </source>
</reference>
<keyword evidence="2" id="KW-1133">Transmembrane helix</keyword>
<dbReference type="PANTHER" id="PTHR24373">
    <property type="entry name" value="SLIT RELATED LEUCINE-RICH REPEAT NEURONAL PROTEIN"/>
    <property type="match status" value="1"/>
</dbReference>
<dbReference type="InterPro" id="IPR050328">
    <property type="entry name" value="Dev_Immune_Receptor"/>
</dbReference>
<dbReference type="Proteomes" id="UP000801492">
    <property type="component" value="Unassembled WGS sequence"/>
</dbReference>
<feature type="transmembrane region" description="Helical" evidence="2">
    <location>
        <begin position="313"/>
        <end position="332"/>
    </location>
</feature>
<organism evidence="4 5">
    <name type="scientific">Ignelater luminosus</name>
    <name type="common">Cucubano</name>
    <name type="synonym">Pyrophorus luminosus</name>
    <dbReference type="NCBI Taxonomy" id="2038154"/>
    <lineage>
        <taxon>Eukaryota</taxon>
        <taxon>Metazoa</taxon>
        <taxon>Ecdysozoa</taxon>
        <taxon>Arthropoda</taxon>
        <taxon>Hexapoda</taxon>
        <taxon>Insecta</taxon>
        <taxon>Pterygota</taxon>
        <taxon>Neoptera</taxon>
        <taxon>Endopterygota</taxon>
        <taxon>Coleoptera</taxon>
        <taxon>Polyphaga</taxon>
        <taxon>Elateriformia</taxon>
        <taxon>Elateroidea</taxon>
        <taxon>Elateridae</taxon>
        <taxon>Agrypninae</taxon>
        <taxon>Pyrophorini</taxon>
        <taxon>Ignelater</taxon>
    </lineage>
</organism>
<dbReference type="GO" id="GO:0031012">
    <property type="term" value="C:extracellular matrix"/>
    <property type="evidence" value="ECO:0007669"/>
    <property type="project" value="TreeGrafter"/>
</dbReference>
<feature type="chain" id="PRO_5035468845" evidence="3">
    <location>
        <begin position="22"/>
        <end position="392"/>
    </location>
</feature>